<dbReference type="Proteomes" id="UP000006786">
    <property type="component" value="Unassembled WGS sequence"/>
</dbReference>
<name>K2ME08_9HYPH</name>
<evidence type="ECO:0000256" key="1">
    <source>
        <dbReference type="ARBA" id="ARBA00004196"/>
    </source>
</evidence>
<feature type="signal peptide" evidence="3">
    <location>
        <begin position="1"/>
        <end position="21"/>
    </location>
</feature>
<evidence type="ECO:0000259" key="4">
    <source>
        <dbReference type="Pfam" id="PF09375"/>
    </source>
</evidence>
<dbReference type="InterPro" id="IPR034984">
    <property type="entry name" value="Imelysin-like_IPPA"/>
</dbReference>
<evidence type="ECO:0000256" key="3">
    <source>
        <dbReference type="SAM" id="SignalP"/>
    </source>
</evidence>
<proteinExistence type="predicted"/>
<accession>K2ME08</accession>
<reference evidence="5 6" key="1">
    <citation type="journal article" date="2012" name="J. Bacteriol.">
        <title>Genome Sequence of Nitratireductor pacificus Type Strain pht-3B.</title>
        <authorList>
            <person name="Lai Q."/>
            <person name="Li G."/>
            <person name="Shao Z."/>
        </authorList>
    </citation>
    <scope>NUCLEOTIDE SEQUENCE [LARGE SCALE GENOMIC DNA]</scope>
    <source>
        <strain evidence="6">pht-3B</strain>
    </source>
</reference>
<dbReference type="Pfam" id="PF09375">
    <property type="entry name" value="Peptidase_M75"/>
    <property type="match status" value="1"/>
</dbReference>
<keyword evidence="2 3" id="KW-0732">Signal</keyword>
<dbReference type="InterPro" id="IPR038352">
    <property type="entry name" value="Imelysin_sf"/>
</dbReference>
<feature type="chain" id="PRO_5003861180" description="Imelysin-like domain-containing protein" evidence="3">
    <location>
        <begin position="22"/>
        <end position="365"/>
    </location>
</feature>
<evidence type="ECO:0000313" key="6">
    <source>
        <dbReference type="Proteomes" id="UP000006786"/>
    </source>
</evidence>
<dbReference type="AlphaFoldDB" id="K2ME08"/>
<dbReference type="Gene3D" id="1.20.1420.20">
    <property type="entry name" value="M75 peptidase, HXXE motif"/>
    <property type="match status" value="1"/>
</dbReference>
<protein>
    <recommendedName>
        <fullName evidence="4">Imelysin-like domain-containing protein</fullName>
    </recommendedName>
</protein>
<dbReference type="InterPro" id="IPR018976">
    <property type="entry name" value="Imelysin-like"/>
</dbReference>
<keyword evidence="6" id="KW-1185">Reference proteome</keyword>
<feature type="domain" description="Imelysin-like" evidence="4">
    <location>
        <begin position="42"/>
        <end position="339"/>
    </location>
</feature>
<evidence type="ECO:0000256" key="2">
    <source>
        <dbReference type="ARBA" id="ARBA00022729"/>
    </source>
</evidence>
<dbReference type="CDD" id="cd14659">
    <property type="entry name" value="Imelysin-like_IPPA"/>
    <property type="match status" value="1"/>
</dbReference>
<dbReference type="GO" id="GO:0030313">
    <property type="term" value="C:cell envelope"/>
    <property type="evidence" value="ECO:0007669"/>
    <property type="project" value="UniProtKB-SubCell"/>
</dbReference>
<comment type="caution">
    <text evidence="5">The sequence shown here is derived from an EMBL/GenBank/DDBJ whole genome shotgun (WGS) entry which is preliminary data.</text>
</comment>
<gene>
    <name evidence="5" type="ORF">NA2_04092</name>
</gene>
<comment type="subcellular location">
    <subcellularLocation>
        <location evidence="1">Cell envelope</location>
    </subcellularLocation>
</comment>
<evidence type="ECO:0000313" key="5">
    <source>
        <dbReference type="EMBL" id="EKF20406.1"/>
    </source>
</evidence>
<sequence length="365" mass="38291">MPARFSLCIAALCLSVAPCVAQDGEGAVGRDIGARVADGFVTPALADFARTSGRLAGAMRVLCGNPAPTELAAAQVDFRKTVTAWGRVSVLRFGPLTAENRFERIYFWPDVRGVTLRQVQGFLASEEPVSAASLAERSVALQGLPALEYVLFGTGAETLGNGEGGNGQGGTRRCAYGAAIADNVAGIAGEIAELWSEGGDFHVSFTAPGPDMNPYRSAEEVAGEIVKAAGTALEFTRNAELLPALGRANGQAHGRRAPFWRSEWTFGLVAAQLSAVEDLVREAGFVEGPDETVNGYGRSMLFDIGHARAALEAVPLAPEHAFEEAQWRARITYATVALEGAKHTLNGQLAGALGLVMGFNALDGD</sequence>
<dbReference type="eggNOG" id="COG3489">
    <property type="taxonomic scope" value="Bacteria"/>
</dbReference>
<dbReference type="PATRIC" id="fig|391937.3.peg.847"/>
<dbReference type="EMBL" id="AMRM01000003">
    <property type="protein sequence ID" value="EKF20406.1"/>
    <property type="molecule type" value="Genomic_DNA"/>
</dbReference>
<dbReference type="STRING" id="391937.NA2_04092"/>
<dbReference type="OrthoDB" id="5729110at2"/>
<organism evidence="5 6">
    <name type="scientific">Nitratireductor pacificus pht-3B</name>
    <dbReference type="NCBI Taxonomy" id="391937"/>
    <lineage>
        <taxon>Bacteria</taxon>
        <taxon>Pseudomonadati</taxon>
        <taxon>Pseudomonadota</taxon>
        <taxon>Alphaproteobacteria</taxon>
        <taxon>Hyphomicrobiales</taxon>
        <taxon>Phyllobacteriaceae</taxon>
        <taxon>Nitratireductor</taxon>
    </lineage>
</organism>